<sequence>MSILRRSLDPSDHSTWNPSLKLDPQHLMSPIHVVLPIPCCVAAAALIPHSAIPATASSETISHALAIEMTRRLNPVSSPRMPPSIRIPGVFDTLISQYPAENDSHYTPIK</sequence>
<dbReference type="AlphaFoldDB" id="A0A0C3BXZ7"/>
<gene>
    <name evidence="1" type="ORF">M413DRAFT_31323</name>
</gene>
<protein>
    <submittedName>
        <fullName evidence="1">Uncharacterized protein</fullName>
    </submittedName>
</protein>
<dbReference type="Proteomes" id="UP000053424">
    <property type="component" value="Unassembled WGS sequence"/>
</dbReference>
<proteinExistence type="predicted"/>
<dbReference type="HOGENOM" id="CLU_2171388_0_0_1"/>
<evidence type="ECO:0000313" key="2">
    <source>
        <dbReference type="Proteomes" id="UP000053424"/>
    </source>
</evidence>
<name>A0A0C3BXZ7_HEBCY</name>
<accession>A0A0C3BXZ7</accession>
<reference evidence="2" key="2">
    <citation type="submission" date="2015-01" db="EMBL/GenBank/DDBJ databases">
        <title>Evolutionary Origins and Diversification of the Mycorrhizal Mutualists.</title>
        <authorList>
            <consortium name="DOE Joint Genome Institute"/>
            <consortium name="Mycorrhizal Genomics Consortium"/>
            <person name="Kohler A."/>
            <person name="Kuo A."/>
            <person name="Nagy L.G."/>
            <person name="Floudas D."/>
            <person name="Copeland A."/>
            <person name="Barry K.W."/>
            <person name="Cichocki N."/>
            <person name="Veneault-Fourrey C."/>
            <person name="LaButti K."/>
            <person name="Lindquist E.A."/>
            <person name="Lipzen A."/>
            <person name="Lundell T."/>
            <person name="Morin E."/>
            <person name="Murat C."/>
            <person name="Riley R."/>
            <person name="Ohm R."/>
            <person name="Sun H."/>
            <person name="Tunlid A."/>
            <person name="Henrissat B."/>
            <person name="Grigoriev I.V."/>
            <person name="Hibbett D.S."/>
            <person name="Martin F."/>
        </authorList>
    </citation>
    <scope>NUCLEOTIDE SEQUENCE [LARGE SCALE GENOMIC DNA]</scope>
    <source>
        <strain evidence="2">h7</strain>
    </source>
</reference>
<evidence type="ECO:0000313" key="1">
    <source>
        <dbReference type="EMBL" id="KIM36929.1"/>
    </source>
</evidence>
<keyword evidence="2" id="KW-1185">Reference proteome</keyword>
<dbReference type="EMBL" id="KN831801">
    <property type="protein sequence ID" value="KIM36929.1"/>
    <property type="molecule type" value="Genomic_DNA"/>
</dbReference>
<reference evidence="1 2" key="1">
    <citation type="submission" date="2014-04" db="EMBL/GenBank/DDBJ databases">
        <authorList>
            <consortium name="DOE Joint Genome Institute"/>
            <person name="Kuo A."/>
            <person name="Gay G."/>
            <person name="Dore J."/>
            <person name="Kohler A."/>
            <person name="Nagy L.G."/>
            <person name="Floudas D."/>
            <person name="Copeland A."/>
            <person name="Barry K.W."/>
            <person name="Cichocki N."/>
            <person name="Veneault-Fourrey C."/>
            <person name="LaButti K."/>
            <person name="Lindquist E.A."/>
            <person name="Lipzen A."/>
            <person name="Lundell T."/>
            <person name="Morin E."/>
            <person name="Murat C."/>
            <person name="Sun H."/>
            <person name="Tunlid A."/>
            <person name="Henrissat B."/>
            <person name="Grigoriev I.V."/>
            <person name="Hibbett D.S."/>
            <person name="Martin F."/>
            <person name="Nordberg H.P."/>
            <person name="Cantor M.N."/>
            <person name="Hua S.X."/>
        </authorList>
    </citation>
    <scope>NUCLEOTIDE SEQUENCE [LARGE SCALE GENOMIC DNA]</scope>
    <source>
        <strain evidence="2">h7</strain>
    </source>
</reference>
<organism evidence="1 2">
    <name type="scientific">Hebeloma cylindrosporum</name>
    <dbReference type="NCBI Taxonomy" id="76867"/>
    <lineage>
        <taxon>Eukaryota</taxon>
        <taxon>Fungi</taxon>
        <taxon>Dikarya</taxon>
        <taxon>Basidiomycota</taxon>
        <taxon>Agaricomycotina</taxon>
        <taxon>Agaricomycetes</taxon>
        <taxon>Agaricomycetidae</taxon>
        <taxon>Agaricales</taxon>
        <taxon>Agaricineae</taxon>
        <taxon>Hymenogastraceae</taxon>
        <taxon>Hebeloma</taxon>
    </lineage>
</organism>